<dbReference type="InterPro" id="IPR029058">
    <property type="entry name" value="AB_hydrolase_fold"/>
</dbReference>
<evidence type="ECO:0000259" key="3">
    <source>
        <dbReference type="Pfam" id="PF00561"/>
    </source>
</evidence>
<comment type="similarity">
    <text evidence="1">Belongs to the AB hydrolase superfamily. AB hydrolase 4 family.</text>
</comment>
<dbReference type="EMBL" id="CP157743">
    <property type="protein sequence ID" value="XBS22178.1"/>
    <property type="molecule type" value="Genomic_DNA"/>
</dbReference>
<name>A0AAU7NYX4_9GAMM</name>
<evidence type="ECO:0000256" key="1">
    <source>
        <dbReference type="ARBA" id="ARBA00010884"/>
    </source>
</evidence>
<evidence type="ECO:0000313" key="5">
    <source>
        <dbReference type="Proteomes" id="UP001225378"/>
    </source>
</evidence>
<evidence type="ECO:0000256" key="2">
    <source>
        <dbReference type="PIRSR" id="PIRSR005211-1"/>
    </source>
</evidence>
<feature type="active site" description="Charge relay system" evidence="2">
    <location>
        <position position="273"/>
    </location>
</feature>
<feature type="active site" description="Charge relay system" evidence="2">
    <location>
        <position position="301"/>
    </location>
</feature>
<dbReference type="PANTHER" id="PTHR10794">
    <property type="entry name" value="ABHYDROLASE DOMAIN-CONTAINING PROTEIN"/>
    <property type="match status" value="1"/>
</dbReference>
<dbReference type="AlphaFoldDB" id="A0AAU7NYX4"/>
<evidence type="ECO:0000313" key="4">
    <source>
        <dbReference type="EMBL" id="XBS22178.1"/>
    </source>
</evidence>
<dbReference type="InterPro" id="IPR000073">
    <property type="entry name" value="AB_hydrolase_1"/>
</dbReference>
<dbReference type="InterPro" id="IPR012020">
    <property type="entry name" value="ABHD4"/>
</dbReference>
<dbReference type="PIRSF" id="PIRSF005211">
    <property type="entry name" value="Ab_hydro_YheT"/>
    <property type="match status" value="1"/>
</dbReference>
<keyword evidence="4" id="KW-0378">Hydrolase</keyword>
<dbReference type="GO" id="GO:0034338">
    <property type="term" value="F:short-chain carboxylesterase activity"/>
    <property type="evidence" value="ECO:0007669"/>
    <property type="project" value="TreeGrafter"/>
</dbReference>
<protein>
    <submittedName>
        <fullName evidence="4">Hydrolase</fullName>
    </submittedName>
</protein>
<dbReference type="Gene3D" id="3.40.50.1820">
    <property type="entry name" value="alpha/beta hydrolase"/>
    <property type="match status" value="1"/>
</dbReference>
<feature type="active site" description="Charge relay system" evidence="2">
    <location>
        <position position="139"/>
    </location>
</feature>
<sequence length="331" mass="37309">MTIRSSFKPAWWLRNAHLQTVYPALLRRESISHSLQRERLPTPDGDFVDIDWCGEGPGALVMLLHGLTGSSRSGYIQGLQKALWHQGIRSVALNFRGCSGEPNRLARGYHSGDTGDIDFVYRTVRRREPDTKLAAVGFSLGGNALLKWLGERGAKLNLSAAAAICVPLQLDICATTMDRGVSRIYRDRLIRDLKAYIHDKHQYLIRAGNIREAEKIARLGDLSKIRSFWQYDDQVVAALHGFNSATHYYRVSSSRQYLKNIAIPTLLIQDLDDPFMTPEVLPGNDEMSACIRLETTQGGGHVGFVCGHNPCKPDYWLERRIPEFLYQQGVR</sequence>
<dbReference type="SUPFAM" id="SSF53474">
    <property type="entry name" value="alpha/beta-Hydrolases"/>
    <property type="match status" value="1"/>
</dbReference>
<dbReference type="Pfam" id="PF00561">
    <property type="entry name" value="Abhydrolase_1"/>
    <property type="match status" value="1"/>
</dbReference>
<dbReference type="NCBIfam" id="NF008218">
    <property type="entry name" value="PRK10985.1"/>
    <property type="match status" value="1"/>
</dbReference>
<dbReference type="RefSeq" id="WP_305908841.1">
    <property type="nucleotide sequence ID" value="NZ_CP157743.1"/>
</dbReference>
<feature type="domain" description="AB hydrolase-1" evidence="3">
    <location>
        <begin position="60"/>
        <end position="304"/>
    </location>
</feature>
<dbReference type="Proteomes" id="UP001225378">
    <property type="component" value="Chromosome"/>
</dbReference>
<keyword evidence="5" id="KW-1185">Reference proteome</keyword>
<dbReference type="GO" id="GO:0047372">
    <property type="term" value="F:monoacylglycerol lipase activity"/>
    <property type="evidence" value="ECO:0007669"/>
    <property type="project" value="TreeGrafter"/>
</dbReference>
<dbReference type="InterPro" id="IPR050960">
    <property type="entry name" value="AB_hydrolase_4_sf"/>
</dbReference>
<accession>A0AAU7NYX4</accession>
<dbReference type="PANTHER" id="PTHR10794:SF94">
    <property type="entry name" value="ESTERASE YHET-RELATED"/>
    <property type="match status" value="1"/>
</dbReference>
<dbReference type="KEGG" id="mech:Q9L42_008645"/>
<organism evidence="4 5">
    <name type="scientific">Methylomarinum roseum</name>
    <dbReference type="NCBI Taxonomy" id="3067653"/>
    <lineage>
        <taxon>Bacteria</taxon>
        <taxon>Pseudomonadati</taxon>
        <taxon>Pseudomonadota</taxon>
        <taxon>Gammaproteobacteria</taxon>
        <taxon>Methylococcales</taxon>
        <taxon>Methylococcaceae</taxon>
        <taxon>Methylomarinum</taxon>
    </lineage>
</organism>
<gene>
    <name evidence="4" type="ORF">Q9L42_008645</name>
</gene>
<reference evidence="4 5" key="1">
    <citation type="journal article" date="2024" name="Microbiology">
        <title>Methylomarinum rosea sp. nov., a novel halophilic methanotrophic bacterium from the hypersaline Lake Elton.</title>
        <authorList>
            <person name="Suleimanov R.Z."/>
            <person name="Oshkin I.Y."/>
            <person name="Danilova O.V."/>
            <person name="Suzina N.E."/>
            <person name="Dedysh S.N."/>
        </authorList>
    </citation>
    <scope>NUCLEOTIDE SEQUENCE [LARGE SCALE GENOMIC DNA]</scope>
    <source>
        <strain evidence="4 5">Ch1-1</strain>
    </source>
</reference>
<proteinExistence type="inferred from homology"/>